<dbReference type="InterPro" id="IPR012341">
    <property type="entry name" value="6hp_glycosidase-like_sf"/>
</dbReference>
<dbReference type="AlphaFoldDB" id="A0AB39T711"/>
<dbReference type="CDD" id="cd00161">
    <property type="entry name" value="beta-trefoil_Ricin-like"/>
    <property type="match status" value="1"/>
</dbReference>
<accession>A0AB39T711</accession>
<dbReference type="Gene3D" id="2.60.40.1180">
    <property type="entry name" value="Golgi alpha-mannosidase II"/>
    <property type="match status" value="1"/>
</dbReference>
<dbReference type="PROSITE" id="PS50231">
    <property type="entry name" value="RICIN_B_LECTIN"/>
    <property type="match status" value="1"/>
</dbReference>
<gene>
    <name evidence="2" type="ORF">AB5J54_34745</name>
</gene>
<dbReference type="Gene3D" id="2.80.10.50">
    <property type="match status" value="1"/>
</dbReference>
<name>A0AB39T711_9ACTN</name>
<feature type="domain" description="Ricin B lectin" evidence="1">
    <location>
        <begin position="825"/>
        <end position="963"/>
    </location>
</feature>
<proteinExistence type="predicted"/>
<organism evidence="2">
    <name type="scientific">Streptomyces sp. R44</name>
    <dbReference type="NCBI Taxonomy" id="3238633"/>
    <lineage>
        <taxon>Bacteria</taxon>
        <taxon>Bacillati</taxon>
        <taxon>Actinomycetota</taxon>
        <taxon>Actinomycetes</taxon>
        <taxon>Kitasatosporales</taxon>
        <taxon>Streptomycetaceae</taxon>
        <taxon>Streptomyces</taxon>
    </lineage>
</organism>
<dbReference type="SUPFAM" id="SSF50370">
    <property type="entry name" value="Ricin B-like lectins"/>
    <property type="match status" value="1"/>
</dbReference>
<dbReference type="RefSeq" id="WP_369147898.1">
    <property type="nucleotide sequence ID" value="NZ_CP163444.1"/>
</dbReference>
<dbReference type="InterPro" id="IPR000772">
    <property type="entry name" value="Ricin_B_lectin"/>
</dbReference>
<dbReference type="SMART" id="SM00458">
    <property type="entry name" value="RICIN"/>
    <property type="match status" value="1"/>
</dbReference>
<dbReference type="InterPro" id="IPR054363">
    <property type="entry name" value="GH95_cat"/>
</dbReference>
<evidence type="ECO:0000313" key="2">
    <source>
        <dbReference type="EMBL" id="XDQ75373.1"/>
    </source>
</evidence>
<dbReference type="GO" id="GO:0005975">
    <property type="term" value="P:carbohydrate metabolic process"/>
    <property type="evidence" value="ECO:0007669"/>
    <property type="project" value="InterPro"/>
</dbReference>
<dbReference type="InterPro" id="IPR013780">
    <property type="entry name" value="Glyco_hydro_b"/>
</dbReference>
<dbReference type="PROSITE" id="PS51318">
    <property type="entry name" value="TAT"/>
    <property type="match status" value="1"/>
</dbReference>
<dbReference type="Gene3D" id="1.50.10.10">
    <property type="match status" value="1"/>
</dbReference>
<dbReference type="PANTHER" id="PTHR31084">
    <property type="entry name" value="ALPHA-L-FUCOSIDASE 2"/>
    <property type="match status" value="1"/>
</dbReference>
<dbReference type="InterPro" id="IPR008928">
    <property type="entry name" value="6-hairpin_glycosidase_sf"/>
</dbReference>
<dbReference type="InterPro" id="IPR035992">
    <property type="entry name" value="Ricin_B-like_lectins"/>
</dbReference>
<sequence length="965" mass="103928">MPPHDSFNRRGFLTAAALTAGAVVLPGGVLSTRASAAVPPQVTLPERGIYDTAPAAAWTDGFVTGNGEYGAVLHGTPKLEKIVLNHHRFVLPNGTRDVAPPALAGRLDAVRDQALAGDYWGAAATFSSGWSLRWTQSFHPGYELHLSTPGATTSDNYARITDFRTGEVTHTWTDSAGTWKRRAFVSRTDKVVVHELLPAGGRTVDTTVKVNPALEGVPANVAFTTIATVVGRDGYLNLRGTYPAGEGAYGYEGVTRVVVSGTRASVSVSGDTLVVARAAKVVLLTKLARYENAGEWNAKPLHAALATLSADYATLLDRHAPVHKAMFDGSSLDLGVSSADRRLSTTELTSRQNADRSTVDLALLERMYDSGRYLFVSSSGVLPPRLTGIWSGSWNGAWADDFTTDANVNFQVAGGNILSHGDAMQGYFDLVLGQLDDWRRNAANLYGTRGFLAPSRTDGEHGHMLHFNDTDFPGQCWTGGADWLLYPLLEYYEVTGDTAFLRDKLGPALMELALFYEDFLTRTDSRGKAVFVPSLSMENSPSNTGQMLSVNATGDIMAGRHALRAAIDAADALGVEQGAGQCVARWTALLDKLPEYTVNGDGALAEWSWPGLNDRYNHRHTQHLYGAWPLHEINPEDTPDLVSSARKALRVRGDENYSAHGSLHRALAWSRLKDGAGVYDNIRKILGRNMVWRSLATSHNPDLHIYNTDAANALPAVIAEALVHTRPGFLEILPALPEELARGAIRGVRGRNRVLVESLTWDTAARTATVTLVSDITQQVTFVCRRGITSLSTTATVASSPLGDHARKLSLTAGTRTVVTVGMLTGTFRVVNRASGKVLDVSGRSTADGAAVIQWPWSGDTNQQWRLLPDHDGSFRLSNVNSGKVLDNPGASTTHGQALDQWTDTDSPNQWWKLTPTGTSGIYHLVNGSSGLRADVENGSTGDGARIVQMPSDGSVHQEWAIVGV</sequence>
<dbReference type="Gene3D" id="2.70.98.50">
    <property type="entry name" value="putative glycoside hydrolase family protein from bacillus halodurans"/>
    <property type="match status" value="1"/>
</dbReference>
<dbReference type="Pfam" id="PF14200">
    <property type="entry name" value="RicinB_lectin_2"/>
    <property type="match status" value="2"/>
</dbReference>
<dbReference type="InterPro" id="IPR006311">
    <property type="entry name" value="TAT_signal"/>
</dbReference>
<dbReference type="InterPro" id="IPR027414">
    <property type="entry name" value="GH95_N_dom"/>
</dbReference>
<dbReference type="Pfam" id="PF22124">
    <property type="entry name" value="Glyco_hydro_95_cat"/>
    <property type="match status" value="1"/>
</dbReference>
<reference evidence="2" key="1">
    <citation type="submission" date="2024-07" db="EMBL/GenBank/DDBJ databases">
        <authorList>
            <person name="Yu S.T."/>
        </authorList>
    </citation>
    <scope>NUCLEOTIDE SEQUENCE</scope>
    <source>
        <strain evidence="2">R44</strain>
    </source>
</reference>
<dbReference type="SUPFAM" id="SSF48208">
    <property type="entry name" value="Six-hairpin glycosidases"/>
    <property type="match status" value="1"/>
</dbReference>
<evidence type="ECO:0000259" key="1">
    <source>
        <dbReference type="SMART" id="SM00458"/>
    </source>
</evidence>
<protein>
    <submittedName>
        <fullName evidence="2">RICIN domain-containing protein</fullName>
    </submittedName>
</protein>
<dbReference type="EMBL" id="CP163444">
    <property type="protein sequence ID" value="XDQ75373.1"/>
    <property type="molecule type" value="Genomic_DNA"/>
</dbReference>
<dbReference type="PANTHER" id="PTHR31084:SF0">
    <property type="entry name" value="ALPHA-L-FUCOSIDASE 2"/>
    <property type="match status" value="1"/>
</dbReference>
<dbReference type="Pfam" id="PF14498">
    <property type="entry name" value="Glyco_hyd_65N_2"/>
    <property type="match status" value="1"/>
</dbReference>
<dbReference type="GO" id="GO:0004560">
    <property type="term" value="F:alpha-L-fucosidase activity"/>
    <property type="evidence" value="ECO:0007669"/>
    <property type="project" value="TreeGrafter"/>
</dbReference>